<keyword evidence="2" id="KW-1185">Reference proteome</keyword>
<protein>
    <submittedName>
        <fullName evidence="1">Methylase of polypeptide chain release factors</fullName>
    </submittedName>
</protein>
<dbReference type="GO" id="GO:0008168">
    <property type="term" value="F:methyltransferase activity"/>
    <property type="evidence" value="ECO:0007669"/>
    <property type="project" value="UniProtKB-KW"/>
</dbReference>
<evidence type="ECO:0000313" key="2">
    <source>
        <dbReference type="Proteomes" id="UP000254293"/>
    </source>
</evidence>
<keyword evidence="1" id="KW-0489">Methyltransferase</keyword>
<dbReference type="PANTHER" id="PTHR35276:SF1">
    <property type="entry name" value="TRNA (MNM(5)S(2)U34)-METHYLTRANSFERASE, CHLOROPLASTIC"/>
    <property type="match status" value="1"/>
</dbReference>
<gene>
    <name evidence="1" type="ORF">NCTC13336_01575</name>
</gene>
<proteinExistence type="predicted"/>
<dbReference type="OrthoDB" id="9792989at2"/>
<sequence length="191" mass="20393">MLLPALAFARSLLEGRLKNGGRALDGTAGNGFDTLLLARLVGTTGRVWAFDIQTQALENTRGRLKAAGAEAQVRLVCDSHANLSRHIAEPLDAAVFNFGYLPGGDKSLATRADTSTAALEAALSLLADGGILTAVLYGGHPQGAEESAAVQAWARNLPQERFHVLRYGFTNQRNCPPLLLAVEKRPLHNQQ</sequence>
<dbReference type="GO" id="GO:0032259">
    <property type="term" value="P:methylation"/>
    <property type="evidence" value="ECO:0007669"/>
    <property type="project" value="UniProtKB-KW"/>
</dbReference>
<dbReference type="PANTHER" id="PTHR35276">
    <property type="entry name" value="S-ADENOSYL-L-METHIONINE-DEPENDENT METHYLTRANSFERASES SUPERFAMILY PROTEIN"/>
    <property type="match status" value="1"/>
</dbReference>
<dbReference type="Pfam" id="PF06962">
    <property type="entry name" value="rRNA_methylase"/>
    <property type="match status" value="1"/>
</dbReference>
<reference evidence="1 2" key="1">
    <citation type="submission" date="2018-06" db="EMBL/GenBank/DDBJ databases">
        <authorList>
            <consortium name="Pathogen Informatics"/>
            <person name="Doyle S."/>
        </authorList>
    </citation>
    <scope>NUCLEOTIDE SEQUENCE [LARGE SCALE GENOMIC DNA]</scope>
    <source>
        <strain evidence="1 2">NCTC13336</strain>
    </source>
</reference>
<keyword evidence="1" id="KW-0808">Transferase</keyword>
<dbReference type="AlphaFoldDB" id="A0A377R2J0"/>
<dbReference type="EMBL" id="UGJJ01000002">
    <property type="protein sequence ID" value="STR02696.1"/>
    <property type="molecule type" value="Genomic_DNA"/>
</dbReference>
<dbReference type="RefSeq" id="WP_115308592.1">
    <property type="nucleotide sequence ID" value="NZ_CP091516.1"/>
</dbReference>
<dbReference type="Proteomes" id="UP000254293">
    <property type="component" value="Unassembled WGS sequence"/>
</dbReference>
<accession>A0A377R2J0</accession>
<dbReference type="SUPFAM" id="SSF53335">
    <property type="entry name" value="S-adenosyl-L-methionine-dependent methyltransferases"/>
    <property type="match status" value="1"/>
</dbReference>
<evidence type="ECO:0000313" key="1">
    <source>
        <dbReference type="EMBL" id="STR02696.1"/>
    </source>
</evidence>
<dbReference type="InterPro" id="IPR029063">
    <property type="entry name" value="SAM-dependent_MTases_sf"/>
</dbReference>
<dbReference type="Gene3D" id="3.40.50.150">
    <property type="entry name" value="Vaccinia Virus protein VP39"/>
    <property type="match status" value="1"/>
</dbReference>
<organism evidence="1 2">
    <name type="scientific">Kingella potus</name>
    <dbReference type="NCBI Taxonomy" id="265175"/>
    <lineage>
        <taxon>Bacteria</taxon>
        <taxon>Pseudomonadati</taxon>
        <taxon>Pseudomonadota</taxon>
        <taxon>Betaproteobacteria</taxon>
        <taxon>Neisseriales</taxon>
        <taxon>Neisseriaceae</taxon>
        <taxon>Kingella</taxon>
    </lineage>
</organism>
<name>A0A377R2J0_9NEIS</name>
<dbReference type="InterPro" id="IPR010719">
    <property type="entry name" value="MnmM_MeTrfase"/>
</dbReference>